<dbReference type="InterPro" id="IPR049730">
    <property type="entry name" value="SNF2/RAD54-like_C"/>
</dbReference>
<evidence type="ECO:0000256" key="3">
    <source>
        <dbReference type="SAM" id="Coils"/>
    </source>
</evidence>
<dbReference type="Pfam" id="PF00176">
    <property type="entry name" value="SNF2-rel_dom"/>
    <property type="match status" value="1"/>
</dbReference>
<dbReference type="GO" id="GO:0015616">
    <property type="term" value="F:DNA translocase activity"/>
    <property type="evidence" value="ECO:0007669"/>
    <property type="project" value="TreeGrafter"/>
</dbReference>
<dbReference type="SUPFAM" id="SSF52540">
    <property type="entry name" value="P-loop containing nucleoside triphosphate hydrolases"/>
    <property type="match status" value="1"/>
</dbReference>
<dbReference type="Proteomes" id="UP000825935">
    <property type="component" value="Chromosome 22"/>
</dbReference>
<dbReference type="AlphaFoldDB" id="A0A8T2S9A5"/>
<dbReference type="Gene3D" id="3.40.50.300">
    <property type="entry name" value="P-loop containing nucleotide triphosphate hydrolases"/>
    <property type="match status" value="1"/>
</dbReference>
<dbReference type="PANTHER" id="PTHR45629:SF7">
    <property type="entry name" value="DNA EXCISION REPAIR PROTEIN ERCC-6-RELATED"/>
    <property type="match status" value="1"/>
</dbReference>
<dbReference type="SMART" id="SM00490">
    <property type="entry name" value="HELICc"/>
    <property type="match status" value="1"/>
</dbReference>
<dbReference type="Pfam" id="PF00271">
    <property type="entry name" value="Helicase_C"/>
    <property type="match status" value="1"/>
</dbReference>
<keyword evidence="3" id="KW-0175">Coiled coil</keyword>
<gene>
    <name evidence="5" type="ORF">KP509_22G065500</name>
</gene>
<keyword evidence="6" id="KW-1185">Reference proteome</keyword>
<dbReference type="PROSITE" id="PS51194">
    <property type="entry name" value="HELICASE_CTER"/>
    <property type="match status" value="1"/>
</dbReference>
<dbReference type="EMBL" id="CM035427">
    <property type="protein sequence ID" value="KAH7307564.1"/>
    <property type="molecule type" value="Genomic_DNA"/>
</dbReference>
<keyword evidence="1" id="KW-0150">Chloroplast</keyword>
<protein>
    <recommendedName>
        <fullName evidence="4">Helicase C-terminal domain-containing protein</fullName>
    </recommendedName>
</protein>
<evidence type="ECO:0000313" key="6">
    <source>
        <dbReference type="Proteomes" id="UP000825935"/>
    </source>
</evidence>
<organism evidence="5 6">
    <name type="scientific">Ceratopteris richardii</name>
    <name type="common">Triangle waterfern</name>
    <dbReference type="NCBI Taxonomy" id="49495"/>
    <lineage>
        <taxon>Eukaryota</taxon>
        <taxon>Viridiplantae</taxon>
        <taxon>Streptophyta</taxon>
        <taxon>Embryophyta</taxon>
        <taxon>Tracheophyta</taxon>
        <taxon>Polypodiopsida</taxon>
        <taxon>Polypodiidae</taxon>
        <taxon>Polypodiales</taxon>
        <taxon>Pteridineae</taxon>
        <taxon>Pteridaceae</taxon>
        <taxon>Parkerioideae</taxon>
        <taxon>Ceratopteris</taxon>
    </lineage>
</organism>
<name>A0A8T2S9A5_CERRI</name>
<dbReference type="InterPro" id="IPR050496">
    <property type="entry name" value="SNF2_RAD54_helicase_repair"/>
</dbReference>
<keyword evidence="1" id="KW-0934">Plastid</keyword>
<sequence length="564" mass="64270">MGYALQLDISGRFKARYEDFILQANSKDSTDRQKRAGSAVAQDLRKRIAPFFLRRMKSEVFPSSDDTTACKLSRKTDIIVWLRLTRRQRELYTAFLESNTARKSLEGSALAALTVLKKICDHPSLLTQRAADDIAEGMESMLNAQDSAELEAMSASVARFLGEEESSTESQEALSCKIAFIMALLERLVDEGHRILVFAQTRKMLDIIQKEITKKHYGFFRIDGTMKATDRERYVQEFQENSSIPIFLLTSKVGGLGLTLTAANRVIIVDPAWNPSTDNQSVDRAYRIGQKRDVIIYRLMTSGTIEEKIYRKQVFKGGLFKVATEHKEQFRYFSHQELRELLTLPKAGFDVSVTQQQLHEEHSKQYLRDEELEEHIKFLESQNIAGVSRHDLLFSKQAPDLPTVENESWDLRHWRYGSSGQDMDVLKLTPQEWARKTEIKSVSPETLIERQKLEVSSHITRLSSFLADKALISRLPDKGDKVRRKVEDLNRQLKSLEYLSAKETEKSQSEAVASTIQNKGIDCISSSELKIRTDIGPQREKGASVKREVYDLDDVSSSLSGLKI</sequence>
<dbReference type="InterPro" id="IPR027417">
    <property type="entry name" value="P-loop_NTPase"/>
</dbReference>
<evidence type="ECO:0000256" key="1">
    <source>
        <dbReference type="ARBA" id="ARBA00022528"/>
    </source>
</evidence>
<dbReference type="CDD" id="cd18793">
    <property type="entry name" value="SF2_C_SNF"/>
    <property type="match status" value="1"/>
</dbReference>
<evidence type="ECO:0000259" key="4">
    <source>
        <dbReference type="PROSITE" id="PS51194"/>
    </source>
</evidence>
<feature type="domain" description="Helicase C-terminal" evidence="4">
    <location>
        <begin position="180"/>
        <end position="339"/>
    </location>
</feature>
<dbReference type="OrthoDB" id="413460at2759"/>
<dbReference type="PANTHER" id="PTHR45629">
    <property type="entry name" value="SNF2/RAD54 FAMILY MEMBER"/>
    <property type="match status" value="1"/>
</dbReference>
<dbReference type="GO" id="GO:0016787">
    <property type="term" value="F:hydrolase activity"/>
    <property type="evidence" value="ECO:0007669"/>
    <property type="project" value="UniProtKB-KW"/>
</dbReference>
<dbReference type="InterPro" id="IPR001650">
    <property type="entry name" value="Helicase_C-like"/>
</dbReference>
<dbReference type="InterPro" id="IPR000330">
    <property type="entry name" value="SNF2_N"/>
</dbReference>
<comment type="caution">
    <text evidence="5">The sequence shown here is derived from an EMBL/GenBank/DDBJ whole genome shotgun (WGS) entry which is preliminary data.</text>
</comment>
<keyword evidence="2" id="KW-0378">Hydrolase</keyword>
<proteinExistence type="predicted"/>
<evidence type="ECO:0000256" key="2">
    <source>
        <dbReference type="ARBA" id="ARBA00022801"/>
    </source>
</evidence>
<feature type="coiled-coil region" evidence="3">
    <location>
        <begin position="479"/>
        <end position="506"/>
    </location>
</feature>
<dbReference type="GO" id="GO:0005524">
    <property type="term" value="F:ATP binding"/>
    <property type="evidence" value="ECO:0007669"/>
    <property type="project" value="InterPro"/>
</dbReference>
<evidence type="ECO:0000313" key="5">
    <source>
        <dbReference type="EMBL" id="KAH7307564.1"/>
    </source>
</evidence>
<reference evidence="5" key="1">
    <citation type="submission" date="2021-08" db="EMBL/GenBank/DDBJ databases">
        <title>WGS assembly of Ceratopteris richardii.</title>
        <authorList>
            <person name="Marchant D.B."/>
            <person name="Chen G."/>
            <person name="Jenkins J."/>
            <person name="Shu S."/>
            <person name="Leebens-Mack J."/>
            <person name="Grimwood J."/>
            <person name="Schmutz J."/>
            <person name="Soltis P."/>
            <person name="Soltis D."/>
            <person name="Chen Z.-H."/>
        </authorList>
    </citation>
    <scope>NUCLEOTIDE SEQUENCE</scope>
    <source>
        <strain evidence="5">Whitten #5841</strain>
        <tissue evidence="5">Leaf</tissue>
    </source>
</reference>
<accession>A0A8T2S9A5</accession>